<evidence type="ECO:0000313" key="7">
    <source>
        <dbReference type="Proteomes" id="UP000789375"/>
    </source>
</evidence>
<dbReference type="Proteomes" id="UP000789375">
    <property type="component" value="Unassembled WGS sequence"/>
</dbReference>
<dbReference type="PANTHER" id="PTHR46468:SF1">
    <property type="entry name" value="SENTRIN-SPECIFIC PROTEASE 8"/>
    <property type="match status" value="1"/>
</dbReference>
<keyword evidence="4" id="KW-0788">Thiol protease</keyword>
<evidence type="ECO:0000259" key="5">
    <source>
        <dbReference type="PROSITE" id="PS50600"/>
    </source>
</evidence>
<reference evidence="6" key="1">
    <citation type="submission" date="2021-06" db="EMBL/GenBank/DDBJ databases">
        <authorList>
            <person name="Kallberg Y."/>
            <person name="Tangrot J."/>
            <person name="Rosling A."/>
        </authorList>
    </citation>
    <scope>NUCLEOTIDE SEQUENCE</scope>
    <source>
        <strain evidence="6">87-6 pot B 2015</strain>
    </source>
</reference>
<evidence type="ECO:0000256" key="2">
    <source>
        <dbReference type="ARBA" id="ARBA00022670"/>
    </source>
</evidence>
<organism evidence="6 7">
    <name type="scientific">Funneliformis mosseae</name>
    <name type="common">Endomycorrhizal fungus</name>
    <name type="synonym">Glomus mosseae</name>
    <dbReference type="NCBI Taxonomy" id="27381"/>
    <lineage>
        <taxon>Eukaryota</taxon>
        <taxon>Fungi</taxon>
        <taxon>Fungi incertae sedis</taxon>
        <taxon>Mucoromycota</taxon>
        <taxon>Glomeromycotina</taxon>
        <taxon>Glomeromycetes</taxon>
        <taxon>Glomerales</taxon>
        <taxon>Glomeraceae</taxon>
        <taxon>Funneliformis</taxon>
    </lineage>
</organism>
<dbReference type="GO" id="GO:0006508">
    <property type="term" value="P:proteolysis"/>
    <property type="evidence" value="ECO:0007669"/>
    <property type="project" value="UniProtKB-KW"/>
</dbReference>
<gene>
    <name evidence="6" type="ORF">FMOSSE_LOCUS9359</name>
</gene>
<dbReference type="Pfam" id="PF02902">
    <property type="entry name" value="Peptidase_C48"/>
    <property type="match status" value="1"/>
</dbReference>
<dbReference type="InterPro" id="IPR003653">
    <property type="entry name" value="Peptidase_C48_C"/>
</dbReference>
<dbReference type="AlphaFoldDB" id="A0A9N9GKV4"/>
<dbReference type="PROSITE" id="PS50600">
    <property type="entry name" value="ULP_PROTEASE"/>
    <property type="match status" value="1"/>
</dbReference>
<sequence length="196" mass="22532">MLTTTLYYKDAMLTPSDYSNLYDGQWLNDQCVDFYLEHLESNLPIKEGSVIKPYLLRASMSFLVTNIEDTTYLSKALPNQIFLSDIIFIPVNDKQNLESFVGGTHWSLLVYVKANNKFLYYDSASNYNISSANKYSDKIARVLGIEGNVQIMSTPQQMNDQVAFEEFLKVDTQNILPPSEMRQKIRNLVKQLKNSK</sequence>
<dbReference type="GO" id="GO:0000338">
    <property type="term" value="P:protein deneddylation"/>
    <property type="evidence" value="ECO:0007669"/>
    <property type="project" value="TreeGrafter"/>
</dbReference>
<dbReference type="SUPFAM" id="SSF54001">
    <property type="entry name" value="Cysteine proteinases"/>
    <property type="match status" value="1"/>
</dbReference>
<comment type="similarity">
    <text evidence="1">Belongs to the peptidase C48 family.</text>
</comment>
<accession>A0A9N9GKV4</accession>
<keyword evidence="3" id="KW-0378">Hydrolase</keyword>
<evidence type="ECO:0000256" key="3">
    <source>
        <dbReference type="ARBA" id="ARBA00022801"/>
    </source>
</evidence>
<dbReference type="GO" id="GO:0008234">
    <property type="term" value="F:cysteine-type peptidase activity"/>
    <property type="evidence" value="ECO:0007669"/>
    <property type="project" value="UniProtKB-KW"/>
</dbReference>
<name>A0A9N9GKV4_FUNMO</name>
<comment type="caution">
    <text evidence="6">The sequence shown here is derived from an EMBL/GenBank/DDBJ whole genome shotgun (WGS) entry which is preliminary data.</text>
</comment>
<evidence type="ECO:0000256" key="4">
    <source>
        <dbReference type="ARBA" id="ARBA00022807"/>
    </source>
</evidence>
<dbReference type="InterPro" id="IPR038765">
    <property type="entry name" value="Papain-like_cys_pep_sf"/>
</dbReference>
<keyword evidence="2" id="KW-0645">Protease</keyword>
<dbReference type="EMBL" id="CAJVPP010002714">
    <property type="protein sequence ID" value="CAG8609072.1"/>
    <property type="molecule type" value="Genomic_DNA"/>
</dbReference>
<dbReference type="PANTHER" id="PTHR46468">
    <property type="entry name" value="SENTRIN-SPECIFIC PROTEASE 8"/>
    <property type="match status" value="1"/>
</dbReference>
<evidence type="ECO:0000313" key="6">
    <source>
        <dbReference type="EMBL" id="CAG8609072.1"/>
    </source>
</evidence>
<dbReference type="GO" id="GO:0019784">
    <property type="term" value="F:deNEDDylase activity"/>
    <property type="evidence" value="ECO:0007669"/>
    <property type="project" value="InterPro"/>
</dbReference>
<keyword evidence="7" id="KW-1185">Reference proteome</keyword>
<protein>
    <submittedName>
        <fullName evidence="6">10963_t:CDS:1</fullName>
    </submittedName>
</protein>
<dbReference type="InterPro" id="IPR044613">
    <property type="entry name" value="Nep1/2-like"/>
</dbReference>
<dbReference type="Gene3D" id="3.40.395.10">
    <property type="entry name" value="Adenoviral Proteinase, Chain A"/>
    <property type="match status" value="1"/>
</dbReference>
<feature type="domain" description="Ubiquitin-like protease family profile" evidence="5">
    <location>
        <begin position="11"/>
        <end position="196"/>
    </location>
</feature>
<proteinExistence type="inferred from homology"/>
<evidence type="ECO:0000256" key="1">
    <source>
        <dbReference type="ARBA" id="ARBA00005234"/>
    </source>
</evidence>